<evidence type="ECO:0000313" key="6">
    <source>
        <dbReference type="EMBL" id="CAH0373895.1"/>
    </source>
</evidence>
<dbReference type="InterPro" id="IPR029063">
    <property type="entry name" value="SAM-dependent_MTases_sf"/>
</dbReference>
<dbReference type="Gene3D" id="3.40.50.150">
    <property type="entry name" value="Vaccinia Virus protein VP39"/>
    <property type="match status" value="1"/>
</dbReference>
<evidence type="ECO:0000256" key="2">
    <source>
        <dbReference type="ARBA" id="ARBA00022603"/>
    </source>
</evidence>
<evidence type="ECO:0000313" key="5">
    <source>
        <dbReference type="EMBL" id="CAE0687473.1"/>
    </source>
</evidence>
<comment type="similarity">
    <text evidence="1">Belongs to the methyltransferase superfamily.</text>
</comment>
<dbReference type="CDD" id="cd02440">
    <property type="entry name" value="AdoMet_MTases"/>
    <property type="match status" value="1"/>
</dbReference>
<keyword evidence="7" id="KW-1185">Reference proteome</keyword>
<feature type="domain" description="Methyltransferase type 11" evidence="4">
    <location>
        <begin position="45"/>
        <end position="147"/>
    </location>
</feature>
<evidence type="ECO:0000313" key="7">
    <source>
        <dbReference type="Proteomes" id="UP000789595"/>
    </source>
</evidence>
<reference evidence="5" key="1">
    <citation type="submission" date="2021-01" db="EMBL/GenBank/DDBJ databases">
        <authorList>
            <person name="Corre E."/>
            <person name="Pelletier E."/>
            <person name="Niang G."/>
            <person name="Scheremetjew M."/>
            <person name="Finn R."/>
            <person name="Kale V."/>
            <person name="Holt S."/>
            <person name="Cochrane G."/>
            <person name="Meng A."/>
            <person name="Brown T."/>
            <person name="Cohen L."/>
        </authorList>
    </citation>
    <scope>NUCLEOTIDE SEQUENCE</scope>
    <source>
        <strain evidence="5">CCMP1756</strain>
    </source>
</reference>
<evidence type="ECO:0000259" key="4">
    <source>
        <dbReference type="Pfam" id="PF08241"/>
    </source>
</evidence>
<dbReference type="AlphaFoldDB" id="A0A6U1K5P8"/>
<dbReference type="InterPro" id="IPR013216">
    <property type="entry name" value="Methyltransf_11"/>
</dbReference>
<name>A0A6U1K5P8_9STRA</name>
<dbReference type="EMBL" id="HBIW01003521">
    <property type="protein sequence ID" value="CAE0687473.1"/>
    <property type="molecule type" value="Transcribed_RNA"/>
</dbReference>
<accession>A0A6U1K5P8</accession>
<dbReference type="SUPFAM" id="SSF53335">
    <property type="entry name" value="S-adenosyl-L-methionine-dependent methyltransferases"/>
    <property type="match status" value="1"/>
</dbReference>
<dbReference type="InterPro" id="IPR051419">
    <property type="entry name" value="Lys/N-term_MeTrsfase_sf"/>
</dbReference>
<proteinExistence type="inferred from homology"/>
<dbReference type="FunFam" id="3.40.50.150:FF:000311">
    <property type="entry name" value="Methyltransferase protein 13"/>
    <property type="match status" value="1"/>
</dbReference>
<evidence type="ECO:0000256" key="3">
    <source>
        <dbReference type="ARBA" id="ARBA00022679"/>
    </source>
</evidence>
<dbReference type="Proteomes" id="UP000789595">
    <property type="component" value="Unassembled WGS sequence"/>
</dbReference>
<dbReference type="PANTHER" id="PTHR12176">
    <property type="entry name" value="SAM-DEPENDENT METHYLTRANSFERASE SUPERFAMILY PROTEIN"/>
    <property type="match status" value="1"/>
</dbReference>
<evidence type="ECO:0000256" key="1">
    <source>
        <dbReference type="ARBA" id="ARBA00008361"/>
    </source>
</evidence>
<sequence>MAQYGKTSYWDERYTKDPEPFDWYQRYSGIQELLQKYVKKDDAVLMAGCGNSRLSEDMFEDGFANISNVDISRVVIDQMGDKYKDKPALTFQQMNVCSLEFPDESFDAVIVKGTMDAILCGEGSTANVAKMCMEVSRVLKPSGILFVVSYGVPDNRMQYLENEDYSWTVTTHTVPKPTVSATAVPDTKDANSVHYIYVCAKGGNAEEG</sequence>
<keyword evidence="3" id="KW-0808">Transferase</keyword>
<gene>
    <name evidence="5" type="ORF">PCAL00307_LOCUS2907</name>
    <name evidence="6" type="ORF">PECAL_4P11430</name>
</gene>
<dbReference type="GO" id="GO:0032259">
    <property type="term" value="P:methylation"/>
    <property type="evidence" value="ECO:0007669"/>
    <property type="project" value="UniProtKB-KW"/>
</dbReference>
<reference evidence="6" key="2">
    <citation type="submission" date="2021-11" db="EMBL/GenBank/DDBJ databases">
        <authorList>
            <consortium name="Genoscope - CEA"/>
            <person name="William W."/>
        </authorList>
    </citation>
    <scope>NUCLEOTIDE SEQUENCE</scope>
</reference>
<dbReference type="GO" id="GO:0008757">
    <property type="term" value="F:S-adenosylmethionine-dependent methyltransferase activity"/>
    <property type="evidence" value="ECO:0007669"/>
    <property type="project" value="InterPro"/>
</dbReference>
<dbReference type="OrthoDB" id="411785at2759"/>
<organism evidence="5">
    <name type="scientific">Pelagomonas calceolata</name>
    <dbReference type="NCBI Taxonomy" id="35677"/>
    <lineage>
        <taxon>Eukaryota</taxon>
        <taxon>Sar</taxon>
        <taxon>Stramenopiles</taxon>
        <taxon>Ochrophyta</taxon>
        <taxon>Pelagophyceae</taxon>
        <taxon>Pelagomonadales</taxon>
        <taxon>Pelagomonadaceae</taxon>
        <taxon>Pelagomonas</taxon>
    </lineage>
</organism>
<dbReference type="EMBL" id="CAKKNE010000004">
    <property type="protein sequence ID" value="CAH0373895.1"/>
    <property type="molecule type" value="Genomic_DNA"/>
</dbReference>
<dbReference type="PANTHER" id="PTHR12176:SF79">
    <property type="entry name" value="METHYLTRANSFERASE TYPE 11 DOMAIN-CONTAINING PROTEIN"/>
    <property type="match status" value="1"/>
</dbReference>
<protein>
    <recommendedName>
        <fullName evidence="4">Methyltransferase type 11 domain-containing protein</fullName>
    </recommendedName>
</protein>
<keyword evidence="2" id="KW-0489">Methyltransferase</keyword>
<dbReference type="Pfam" id="PF08241">
    <property type="entry name" value="Methyltransf_11"/>
    <property type="match status" value="1"/>
</dbReference>